<gene>
    <name evidence="3" type="ORF">SRIMR7_28840</name>
</gene>
<feature type="transmembrane region" description="Helical" evidence="1">
    <location>
        <begin position="116"/>
        <end position="134"/>
    </location>
</feature>
<feature type="transmembrane region" description="Helical" evidence="1">
    <location>
        <begin position="72"/>
        <end position="96"/>
    </location>
</feature>
<keyword evidence="1" id="KW-0472">Membrane</keyword>
<dbReference type="EMBL" id="CP094298">
    <property type="protein sequence ID" value="UNZ06161.1"/>
    <property type="molecule type" value="Genomic_DNA"/>
</dbReference>
<reference evidence="3 4" key="1">
    <citation type="submission" date="2022-03" db="EMBL/GenBank/DDBJ databases">
        <title>Complete genome of Streptomyces rimosus ssp. rimosus R7 (=ATCC 10970).</title>
        <authorList>
            <person name="Beganovic S."/>
            <person name="Ruckert C."/>
            <person name="Busche T."/>
            <person name="Kalinowski J."/>
            <person name="Wittmann C."/>
        </authorList>
    </citation>
    <scope>NUCLEOTIDE SEQUENCE [LARGE SCALE GENOMIC DNA]</scope>
    <source>
        <strain evidence="3 4">R7</strain>
    </source>
</reference>
<evidence type="ECO:0000256" key="1">
    <source>
        <dbReference type="SAM" id="Phobius"/>
    </source>
</evidence>
<keyword evidence="4" id="KW-1185">Reference proteome</keyword>
<accession>A0ABY3Z777</accession>
<organism evidence="3 4">
    <name type="scientific">Streptomyces rimosus subsp. rimosus</name>
    <dbReference type="NCBI Taxonomy" id="132474"/>
    <lineage>
        <taxon>Bacteria</taxon>
        <taxon>Bacillati</taxon>
        <taxon>Actinomycetota</taxon>
        <taxon>Actinomycetes</taxon>
        <taxon>Kitasatosporales</taxon>
        <taxon>Streptomycetaceae</taxon>
        <taxon>Streptomyces</taxon>
    </lineage>
</organism>
<keyword evidence="1" id="KW-1133">Transmembrane helix</keyword>
<evidence type="ECO:0000313" key="4">
    <source>
        <dbReference type="Proteomes" id="UP000829494"/>
    </source>
</evidence>
<protein>
    <recommendedName>
        <fullName evidence="2">DUF4328 domain-containing protein</fullName>
    </recommendedName>
</protein>
<feature type="domain" description="DUF4328" evidence="2">
    <location>
        <begin position="76"/>
        <end position="212"/>
    </location>
</feature>
<sequence>MNDDTPQPTAHPALQPVRGAAGTAITGLILVGAAWVVRAVWQVRLATTGQPSSGPPDQGNGRHRPLTGLEDAYHIITTLGDVATLLCAIAFLAWLLRVRDNARVLSGQPPRYSGPWVYLGWIVPVMNLWVPRGIVADVHQQSAPGERLPRAVNWWWGLWLAGMLSGLGLMYTNSTTDDVIARAYTDVRLLLVADAAVVGAAVAGVLVIRALTAVQQRPRPC</sequence>
<feature type="transmembrane region" description="Helical" evidence="1">
    <location>
        <begin position="154"/>
        <end position="171"/>
    </location>
</feature>
<feature type="transmembrane region" description="Helical" evidence="1">
    <location>
        <begin position="191"/>
        <end position="211"/>
    </location>
</feature>
<name>A0ABY3Z777_STRRM</name>
<dbReference type="Proteomes" id="UP000829494">
    <property type="component" value="Chromosome"/>
</dbReference>
<keyword evidence="1" id="KW-0812">Transmembrane</keyword>
<proteinExistence type="predicted"/>
<dbReference type="InterPro" id="IPR025565">
    <property type="entry name" value="DUF4328"/>
</dbReference>
<feature type="transmembrane region" description="Helical" evidence="1">
    <location>
        <begin position="20"/>
        <end position="41"/>
    </location>
</feature>
<evidence type="ECO:0000259" key="2">
    <source>
        <dbReference type="Pfam" id="PF14219"/>
    </source>
</evidence>
<dbReference type="Pfam" id="PF14219">
    <property type="entry name" value="DUF4328"/>
    <property type="match status" value="1"/>
</dbReference>
<dbReference type="GeneID" id="66854702"/>
<dbReference type="RefSeq" id="WP_003982930.1">
    <property type="nucleotide sequence ID" value="NZ_CP043497.1"/>
</dbReference>
<evidence type="ECO:0000313" key="3">
    <source>
        <dbReference type="EMBL" id="UNZ06161.1"/>
    </source>
</evidence>